<proteinExistence type="predicted"/>
<dbReference type="AlphaFoldDB" id="A0A6C0LWN8"/>
<name>A0A6C0LWN8_9ZZZZ</name>
<dbReference type="EMBL" id="MN740567">
    <property type="protein sequence ID" value="QHU34151.1"/>
    <property type="molecule type" value="Genomic_DNA"/>
</dbReference>
<accession>A0A6C0LWN8</accession>
<sequence length="35" mass="4031">MSSCKDYNKNKTLNPYLQDINEVDSKLKDEIGGIR</sequence>
<evidence type="ECO:0000313" key="1">
    <source>
        <dbReference type="EMBL" id="QHU34151.1"/>
    </source>
</evidence>
<protein>
    <submittedName>
        <fullName evidence="1">Uncharacterized protein</fullName>
    </submittedName>
</protein>
<organism evidence="1">
    <name type="scientific">viral metagenome</name>
    <dbReference type="NCBI Taxonomy" id="1070528"/>
    <lineage>
        <taxon>unclassified sequences</taxon>
        <taxon>metagenomes</taxon>
        <taxon>organismal metagenomes</taxon>
    </lineage>
</organism>
<reference evidence="1" key="1">
    <citation type="journal article" date="2020" name="Nature">
        <title>Giant virus diversity and host interactions through global metagenomics.</title>
        <authorList>
            <person name="Schulz F."/>
            <person name="Roux S."/>
            <person name="Paez-Espino D."/>
            <person name="Jungbluth S."/>
            <person name="Walsh D.A."/>
            <person name="Denef V.J."/>
            <person name="McMahon K.D."/>
            <person name="Konstantinidis K.T."/>
            <person name="Eloe-Fadrosh E.A."/>
            <person name="Kyrpides N.C."/>
            <person name="Woyke T."/>
        </authorList>
    </citation>
    <scope>NUCLEOTIDE SEQUENCE</scope>
    <source>
        <strain evidence="1">GVMAG-S-1016713-123</strain>
    </source>
</reference>